<evidence type="ECO:0000313" key="2">
    <source>
        <dbReference type="Proteomes" id="UP000318242"/>
    </source>
</evidence>
<comment type="caution">
    <text evidence="1">The sequence shown here is derived from an EMBL/GenBank/DDBJ whole genome shotgun (WGS) entry which is preliminary data.</text>
</comment>
<organism evidence="1 2">
    <name type="scientific">Vibrio comitans NBRC 102076</name>
    <dbReference type="NCBI Taxonomy" id="1219078"/>
    <lineage>
        <taxon>Bacteria</taxon>
        <taxon>Pseudomonadati</taxon>
        <taxon>Pseudomonadota</taxon>
        <taxon>Gammaproteobacteria</taxon>
        <taxon>Vibrionales</taxon>
        <taxon>Vibrionaceae</taxon>
        <taxon>Vibrio</taxon>
    </lineage>
</organism>
<keyword evidence="2" id="KW-1185">Reference proteome</keyword>
<accession>A0A4Y3IU14</accession>
<gene>
    <name evidence="1" type="ORF">VCO01S_37480</name>
</gene>
<name>A0A4Y3IU14_9VIBR</name>
<protein>
    <submittedName>
        <fullName evidence="1">Uncharacterized protein</fullName>
    </submittedName>
</protein>
<dbReference type="AlphaFoldDB" id="A0A4Y3IU14"/>
<dbReference type="EMBL" id="BJLH01000022">
    <property type="protein sequence ID" value="GEA62555.1"/>
    <property type="molecule type" value="Genomic_DNA"/>
</dbReference>
<evidence type="ECO:0000313" key="1">
    <source>
        <dbReference type="EMBL" id="GEA62555.1"/>
    </source>
</evidence>
<reference evidence="1 2" key="1">
    <citation type="submission" date="2019-06" db="EMBL/GenBank/DDBJ databases">
        <title>Whole genome shotgun sequence of Vibrio comitans NBRC 102076.</title>
        <authorList>
            <person name="Hosoyama A."/>
            <person name="Uohara A."/>
            <person name="Ohji S."/>
            <person name="Ichikawa N."/>
        </authorList>
    </citation>
    <scope>NUCLEOTIDE SEQUENCE [LARGE SCALE GENOMIC DNA]</scope>
    <source>
        <strain evidence="1 2">NBRC 102076</strain>
    </source>
</reference>
<proteinExistence type="predicted"/>
<sequence length="91" mass="10527">MEEENAECFLGSCIRVVRPYQRGLKNKKPSKISRCPIPNNGYTRVWHVLHGLQDLKIYDVMDFLLRSKRGTFTDGISITDCGICNTIWHLE</sequence>
<dbReference type="Proteomes" id="UP000318242">
    <property type="component" value="Unassembled WGS sequence"/>
</dbReference>